<dbReference type="InterPro" id="IPR051873">
    <property type="entry name" value="KNR4/SMI1_regulator"/>
</dbReference>
<dbReference type="GO" id="GO:0000131">
    <property type="term" value="C:incipient cellular bud site"/>
    <property type="evidence" value="ECO:0007669"/>
    <property type="project" value="EnsemblFungi"/>
</dbReference>
<evidence type="ECO:0000313" key="4">
    <source>
        <dbReference type="EMBL" id="ODV93850.1"/>
    </source>
</evidence>
<feature type="compositionally biased region" description="Basic and acidic residues" evidence="2">
    <location>
        <begin position="377"/>
        <end position="391"/>
    </location>
</feature>
<dbReference type="Pfam" id="PF09346">
    <property type="entry name" value="SMI1_KNR4"/>
    <property type="match status" value="1"/>
</dbReference>
<comment type="similarity">
    <text evidence="1">Belongs to the KNR4/SMI1 family.</text>
</comment>
<dbReference type="SUPFAM" id="SSF160631">
    <property type="entry name" value="SMI1/KNR4-like"/>
    <property type="match status" value="1"/>
</dbReference>
<dbReference type="InterPro" id="IPR009203">
    <property type="entry name" value="Knr4/Smi1"/>
</dbReference>
<dbReference type="SMART" id="SM00860">
    <property type="entry name" value="SMI1_KNR4"/>
    <property type="match status" value="1"/>
</dbReference>
<organism evidence="4 5">
    <name type="scientific">Pachysolen tannophilus NRRL Y-2460</name>
    <dbReference type="NCBI Taxonomy" id="669874"/>
    <lineage>
        <taxon>Eukaryota</taxon>
        <taxon>Fungi</taxon>
        <taxon>Dikarya</taxon>
        <taxon>Ascomycota</taxon>
        <taxon>Saccharomycotina</taxon>
        <taxon>Pichiomycetes</taxon>
        <taxon>Pachysolenaceae</taxon>
        <taxon>Pachysolen</taxon>
    </lineage>
</organism>
<dbReference type="Proteomes" id="UP000094236">
    <property type="component" value="Unassembled WGS sequence"/>
</dbReference>
<dbReference type="PIRSF" id="PIRSF017023">
    <property type="entry name" value="KNR4"/>
    <property type="match status" value="1"/>
</dbReference>
<feature type="region of interest" description="Disordered" evidence="2">
    <location>
        <begin position="365"/>
        <end position="442"/>
    </location>
</feature>
<feature type="domain" description="Knr4/Smi1-like" evidence="3">
    <location>
        <begin position="107"/>
        <end position="308"/>
    </location>
</feature>
<dbReference type="EMBL" id="KV454017">
    <property type="protein sequence ID" value="ODV93850.1"/>
    <property type="molecule type" value="Genomic_DNA"/>
</dbReference>
<evidence type="ECO:0000256" key="2">
    <source>
        <dbReference type="SAM" id="MobiDB-lite"/>
    </source>
</evidence>
<dbReference type="GO" id="GO:0070880">
    <property type="term" value="P:fungal-type cell wall beta-glucan biosynthetic process"/>
    <property type="evidence" value="ECO:0007669"/>
    <property type="project" value="TreeGrafter"/>
</dbReference>
<reference evidence="5" key="1">
    <citation type="submission" date="2016-05" db="EMBL/GenBank/DDBJ databases">
        <title>Comparative genomics of biotechnologically important yeasts.</title>
        <authorList>
            <consortium name="DOE Joint Genome Institute"/>
            <person name="Riley R."/>
            <person name="Haridas S."/>
            <person name="Wolfe K.H."/>
            <person name="Lopes M.R."/>
            <person name="Hittinger C.T."/>
            <person name="Goker M."/>
            <person name="Salamov A."/>
            <person name="Wisecaver J."/>
            <person name="Long T.M."/>
            <person name="Aerts A.L."/>
            <person name="Barry K."/>
            <person name="Choi C."/>
            <person name="Clum A."/>
            <person name="Coughlan A.Y."/>
            <person name="Deshpande S."/>
            <person name="Douglass A.P."/>
            <person name="Hanson S.J."/>
            <person name="Klenk H.-P."/>
            <person name="Labutti K."/>
            <person name="Lapidus A."/>
            <person name="Lindquist E."/>
            <person name="Lipzen A."/>
            <person name="Meier-Kolthoff J.P."/>
            <person name="Ohm R.A."/>
            <person name="Otillar R.P."/>
            <person name="Pangilinan J."/>
            <person name="Peng Y."/>
            <person name="Rokas A."/>
            <person name="Rosa C.A."/>
            <person name="Scheuner C."/>
            <person name="Sibirny A.A."/>
            <person name="Slot J.C."/>
            <person name="Stielow J.B."/>
            <person name="Sun H."/>
            <person name="Kurtzman C.P."/>
            <person name="Blackwell M."/>
            <person name="Grigoriev I.V."/>
            <person name="Jeffries T.W."/>
        </authorList>
    </citation>
    <scope>NUCLEOTIDE SEQUENCE [LARGE SCALE GENOMIC DNA]</scope>
    <source>
        <strain evidence="5">NRRL Y-2460</strain>
    </source>
</reference>
<feature type="compositionally biased region" description="Polar residues" evidence="2">
    <location>
        <begin position="397"/>
        <end position="422"/>
    </location>
</feature>
<accession>A0A1E4TQ24</accession>
<dbReference type="AlphaFoldDB" id="A0A1E4TQ24"/>
<feature type="compositionally biased region" description="Acidic residues" evidence="2">
    <location>
        <begin position="431"/>
        <end position="442"/>
    </location>
</feature>
<dbReference type="GO" id="GO:0005935">
    <property type="term" value="C:cellular bud neck"/>
    <property type="evidence" value="ECO:0007669"/>
    <property type="project" value="EnsemblFungi"/>
</dbReference>
<name>A0A1E4TQ24_PACTA</name>
<dbReference type="PANTHER" id="PTHR47432:SF1">
    <property type="entry name" value="CELL WALL ASSEMBLY REGULATOR SMI1"/>
    <property type="match status" value="1"/>
</dbReference>
<sequence length="442" mass="50037">MPNFSKKLSSLFYSFSTQDRYADFQSHEKEAGSPYQTKLADVSTAYITAPLTDYSEDGVEVNEFQEPDYMKDLSNNEGIKEVLLAWRHISSWALKNHPDLNESLSSPCTRADMREAEKDLNVKLPACVESSLRLHDGQEKLPGTNGLVFGLELMDLDSVVTMTKSWRKVSARVNNDMAHKAMMARISNLSTPELSHKNNNNLNRISKLNGNDNDASFVPELNTSLSSFNITKNYKTEVPPQNSIPPNRVQPCYAHPGWIPLLTDNAGNHIGVDLAPASKGKWGQVIIFGREFDTKYVLAPNWGDFLLIFANDLENGNWRIENDIDIYSGDGDLTFVDKNTNLEKRYLDVLKQRCQKEWEIYKKTHKEEEEQEEQEEQEKIQEDIGKEKKLAEVPNLIDTNSPAIVNNGKFSNSDGKENNQPLFTVEKKVDDDPDGNLEEVGL</sequence>
<dbReference type="GO" id="GO:0043332">
    <property type="term" value="C:mating projection tip"/>
    <property type="evidence" value="ECO:0007669"/>
    <property type="project" value="TreeGrafter"/>
</dbReference>
<dbReference type="InterPro" id="IPR018958">
    <property type="entry name" value="Knr4/Smi1-like_dom"/>
</dbReference>
<evidence type="ECO:0000256" key="1">
    <source>
        <dbReference type="ARBA" id="ARBA00005303"/>
    </source>
</evidence>
<dbReference type="InterPro" id="IPR037883">
    <property type="entry name" value="Knr4/Smi1-like_sf"/>
</dbReference>
<dbReference type="PANTHER" id="PTHR47432">
    <property type="entry name" value="CELL WALL ASSEMBLY REGULATOR SMI1"/>
    <property type="match status" value="1"/>
</dbReference>
<evidence type="ECO:0000259" key="3">
    <source>
        <dbReference type="SMART" id="SM00860"/>
    </source>
</evidence>
<dbReference type="STRING" id="669874.A0A1E4TQ24"/>
<gene>
    <name evidence="4" type="ORF">PACTADRAFT_51599</name>
</gene>
<proteinExistence type="inferred from homology"/>
<evidence type="ECO:0000313" key="5">
    <source>
        <dbReference type="Proteomes" id="UP000094236"/>
    </source>
</evidence>
<dbReference type="GO" id="GO:0007346">
    <property type="term" value="P:regulation of mitotic cell cycle"/>
    <property type="evidence" value="ECO:0007669"/>
    <property type="project" value="EnsemblFungi"/>
</dbReference>
<keyword evidence="5" id="KW-1185">Reference proteome</keyword>
<dbReference type="GO" id="GO:0032995">
    <property type="term" value="P:regulation of fungal-type cell wall biogenesis"/>
    <property type="evidence" value="ECO:0007669"/>
    <property type="project" value="EnsemblFungi"/>
</dbReference>
<dbReference type="OrthoDB" id="2305498at2759"/>
<protein>
    <recommendedName>
        <fullName evidence="3">Knr4/Smi1-like domain-containing protein</fullName>
    </recommendedName>
</protein>